<dbReference type="InterPro" id="IPR019903">
    <property type="entry name" value="RIC_family"/>
</dbReference>
<proteinExistence type="predicted"/>
<dbReference type="InterPro" id="IPR012312">
    <property type="entry name" value="Hemerythrin-like"/>
</dbReference>
<dbReference type="GO" id="GO:0046872">
    <property type="term" value="F:metal ion binding"/>
    <property type="evidence" value="ECO:0007669"/>
    <property type="project" value="UniProtKB-KW"/>
</dbReference>
<dbReference type="Gene3D" id="1.20.120.520">
    <property type="entry name" value="nmb1532 protein domain like"/>
    <property type="match status" value="1"/>
</dbReference>
<comment type="subcellular location">
    <subcellularLocation>
        <location evidence="1">Cytoplasm</location>
    </subcellularLocation>
</comment>
<name>A0AAX1G0B8_VIBPH</name>
<dbReference type="PANTHER" id="PTHR36438:SF1">
    <property type="entry name" value="IRON-SULFUR CLUSTER REPAIR PROTEIN YTFE"/>
    <property type="match status" value="1"/>
</dbReference>
<evidence type="ECO:0000259" key="5">
    <source>
        <dbReference type="Pfam" id="PF01814"/>
    </source>
</evidence>
<keyword evidence="4" id="KW-0408">Iron</keyword>
<evidence type="ECO:0000256" key="1">
    <source>
        <dbReference type="ARBA" id="ARBA00004496"/>
    </source>
</evidence>
<protein>
    <submittedName>
        <fullName evidence="6">Iron-sulfur cluster repair di-iron protein</fullName>
    </submittedName>
</protein>
<feature type="domain" description="Hemerythrin-like" evidence="5">
    <location>
        <begin position="81"/>
        <end position="214"/>
    </location>
</feature>
<gene>
    <name evidence="6" type="ORF">EHC69_25190</name>
</gene>
<dbReference type="EMBL" id="CP034299">
    <property type="protein sequence ID" value="QHH12551.1"/>
    <property type="molecule type" value="Genomic_DNA"/>
</dbReference>
<evidence type="ECO:0000256" key="3">
    <source>
        <dbReference type="ARBA" id="ARBA00022723"/>
    </source>
</evidence>
<dbReference type="PANTHER" id="PTHR36438">
    <property type="entry name" value="IRON-SULFUR CLUSTER REPAIR PROTEIN YTFE"/>
    <property type="match status" value="1"/>
</dbReference>
<evidence type="ECO:0000313" key="6">
    <source>
        <dbReference type="EMBL" id="QHH12551.1"/>
    </source>
</evidence>
<evidence type="ECO:0000256" key="4">
    <source>
        <dbReference type="ARBA" id="ARBA00023004"/>
    </source>
</evidence>
<keyword evidence="2" id="KW-0963">Cytoplasm</keyword>
<organism evidence="6 7">
    <name type="scientific">Vibrio parahaemolyticus</name>
    <dbReference type="NCBI Taxonomy" id="670"/>
    <lineage>
        <taxon>Bacteria</taxon>
        <taxon>Pseudomonadati</taxon>
        <taxon>Pseudomonadota</taxon>
        <taxon>Gammaproteobacteria</taxon>
        <taxon>Vibrionales</taxon>
        <taxon>Vibrionaceae</taxon>
        <taxon>Vibrio</taxon>
    </lineage>
</organism>
<dbReference type="RefSeq" id="WP_159408485.1">
    <property type="nucleotide sequence ID" value="NZ_CP034299.1"/>
</dbReference>
<reference evidence="6 7" key="1">
    <citation type="submission" date="2018-12" db="EMBL/GenBank/DDBJ databases">
        <title>Genomic insights into the evolutionary origins and pathogenicity of five Vibrio parahaemolyticus strains isolated from the shrimp with acute hepatopancreatic necrosis disease (AHPND).</title>
        <authorList>
            <person name="Yang Q."/>
            <person name="Dong X."/>
            <person name="Xie G."/>
            <person name="Fu S."/>
            <person name="Zou P."/>
            <person name="Sun J."/>
            <person name="Wang Y."/>
            <person name="Huang J."/>
        </authorList>
    </citation>
    <scope>NUCLEOTIDE SEQUENCE [LARGE SCALE GENOMIC DNA]</scope>
    <source>
        <strain evidence="6 7">20160303005-1</strain>
    </source>
</reference>
<dbReference type="GO" id="GO:0005737">
    <property type="term" value="C:cytoplasm"/>
    <property type="evidence" value="ECO:0007669"/>
    <property type="project" value="UniProtKB-SubCell"/>
</dbReference>
<keyword evidence="3" id="KW-0479">Metal-binding</keyword>
<sequence length="215" mass="25135">MNINNISLCDIIKNVPGSINLLKSYNINVYINLRKTLNEVLVIDDIFKYSNMIDELNELSRDNKELLKFCDIPHQELIKYIIANFHIKHRVQLNRAIELAKRVETVHYDHPKCPLGLSECLEGIENDLCSHMEKEEQILFPMISQGIYPDGPIFVMEKDHDDHIQALSELMTLVNYLEVHEDACQSWKKLYLLLEQFESDILTHIALENNILFKN</sequence>
<dbReference type="Pfam" id="PF01814">
    <property type="entry name" value="Hemerythrin"/>
    <property type="match status" value="1"/>
</dbReference>
<dbReference type="AlphaFoldDB" id="A0AAX1G0B8"/>
<evidence type="ECO:0000313" key="7">
    <source>
        <dbReference type="Proteomes" id="UP000464718"/>
    </source>
</evidence>
<evidence type="ECO:0000256" key="2">
    <source>
        <dbReference type="ARBA" id="ARBA00022490"/>
    </source>
</evidence>
<accession>A0AAX1G0B8</accession>
<dbReference type="Proteomes" id="UP000464718">
    <property type="component" value="Chromosome ii"/>
</dbReference>